<sequence length="80" mass="8748">MECIFTPLFLDSFLDRALIASTANPPPTSQAYHSDMEAAPRTGDIQSKPVASRSQIQRNSKVMTIVPPMSDNTNILVKGK</sequence>
<gene>
    <name evidence="1" type="ORF">HO173_004114</name>
</gene>
<protein>
    <submittedName>
        <fullName evidence="1">Uncharacterized protein</fullName>
    </submittedName>
</protein>
<name>A0A8H6FZZ4_9LECA</name>
<comment type="caution">
    <text evidence="1">The sequence shown here is derived from an EMBL/GenBank/DDBJ whole genome shotgun (WGS) entry which is preliminary data.</text>
</comment>
<dbReference type="EMBL" id="JACCJC010000012">
    <property type="protein sequence ID" value="KAF6237913.1"/>
    <property type="molecule type" value="Genomic_DNA"/>
</dbReference>
<dbReference type="GeneID" id="59285779"/>
<accession>A0A8H6FZZ4</accession>
<dbReference type="RefSeq" id="XP_037167231.1">
    <property type="nucleotide sequence ID" value="XM_037306038.1"/>
</dbReference>
<dbReference type="AlphaFoldDB" id="A0A8H6FZZ4"/>
<proteinExistence type="predicted"/>
<organism evidence="1 2">
    <name type="scientific">Letharia columbiana</name>
    <dbReference type="NCBI Taxonomy" id="112416"/>
    <lineage>
        <taxon>Eukaryota</taxon>
        <taxon>Fungi</taxon>
        <taxon>Dikarya</taxon>
        <taxon>Ascomycota</taxon>
        <taxon>Pezizomycotina</taxon>
        <taxon>Lecanoromycetes</taxon>
        <taxon>OSLEUM clade</taxon>
        <taxon>Lecanoromycetidae</taxon>
        <taxon>Lecanorales</taxon>
        <taxon>Lecanorineae</taxon>
        <taxon>Parmeliaceae</taxon>
        <taxon>Letharia</taxon>
    </lineage>
</organism>
<keyword evidence="2" id="KW-1185">Reference proteome</keyword>
<reference evidence="1 2" key="1">
    <citation type="journal article" date="2020" name="Genomics">
        <title>Complete, high-quality genomes from long-read metagenomic sequencing of two wolf lichen thalli reveals enigmatic genome architecture.</title>
        <authorList>
            <person name="McKenzie S.K."/>
            <person name="Walston R.F."/>
            <person name="Allen J.L."/>
        </authorList>
    </citation>
    <scope>NUCLEOTIDE SEQUENCE [LARGE SCALE GENOMIC DNA]</scope>
    <source>
        <strain evidence="1">WasteWater2</strain>
    </source>
</reference>
<evidence type="ECO:0000313" key="2">
    <source>
        <dbReference type="Proteomes" id="UP000578531"/>
    </source>
</evidence>
<evidence type="ECO:0000313" key="1">
    <source>
        <dbReference type="EMBL" id="KAF6237913.1"/>
    </source>
</evidence>
<dbReference type="Proteomes" id="UP000578531">
    <property type="component" value="Unassembled WGS sequence"/>
</dbReference>